<organism evidence="1 2">
    <name type="scientific">Nocardia yunnanensis</name>
    <dbReference type="NCBI Taxonomy" id="2382165"/>
    <lineage>
        <taxon>Bacteria</taxon>
        <taxon>Bacillati</taxon>
        <taxon>Actinomycetota</taxon>
        <taxon>Actinomycetes</taxon>
        <taxon>Mycobacteriales</taxon>
        <taxon>Nocardiaceae</taxon>
        <taxon>Nocardia</taxon>
    </lineage>
</organism>
<reference evidence="1 2" key="1">
    <citation type="submission" date="2018-09" db="EMBL/GenBank/DDBJ databases">
        <title>Nocardia yunnanensis sp. nov., an actinomycete isolated from a soil sample.</title>
        <authorList>
            <person name="Zhang J."/>
        </authorList>
    </citation>
    <scope>NUCLEOTIDE SEQUENCE [LARGE SCALE GENOMIC DNA]</scope>
    <source>
        <strain evidence="1 2">CFHS0054</strain>
    </source>
</reference>
<dbReference type="EMBL" id="CP032568">
    <property type="protein sequence ID" value="AYF78267.1"/>
    <property type="molecule type" value="Genomic_DNA"/>
</dbReference>
<dbReference type="Proteomes" id="UP000267164">
    <property type="component" value="Chromosome"/>
</dbReference>
<dbReference type="KEGG" id="nyu:D7D52_35550"/>
<sequence>MSLLYDLYFIAADTRPLPHREPTRIFDTSQRAAARRPFDFDLRFVFNEPGNQISRCRESFG</sequence>
<evidence type="ECO:0000313" key="2">
    <source>
        <dbReference type="Proteomes" id="UP000267164"/>
    </source>
</evidence>
<evidence type="ECO:0000313" key="1">
    <source>
        <dbReference type="EMBL" id="AYF78267.1"/>
    </source>
</evidence>
<keyword evidence="2" id="KW-1185">Reference proteome</keyword>
<proteinExistence type="predicted"/>
<gene>
    <name evidence="1" type="ORF">D7D52_35550</name>
</gene>
<protein>
    <submittedName>
        <fullName evidence="1">Uncharacterized protein</fullName>
    </submittedName>
</protein>
<name>A0A386ZKY1_9NOCA</name>
<dbReference type="AlphaFoldDB" id="A0A386ZKY1"/>
<accession>A0A386ZKY1</accession>